<dbReference type="GO" id="GO:0005829">
    <property type="term" value="C:cytosol"/>
    <property type="evidence" value="ECO:0007669"/>
    <property type="project" value="TreeGrafter"/>
</dbReference>
<dbReference type="InterPro" id="IPR006935">
    <property type="entry name" value="Helicase/UvrB_N"/>
</dbReference>
<dbReference type="EMBL" id="JACYTR010000067">
    <property type="protein sequence ID" value="MBD8527834.1"/>
    <property type="molecule type" value="Genomic_DNA"/>
</dbReference>
<dbReference type="Pfam" id="PF13643">
    <property type="entry name" value="DUF4145"/>
    <property type="match status" value="1"/>
</dbReference>
<dbReference type="GO" id="GO:0009307">
    <property type="term" value="P:DNA restriction-modification system"/>
    <property type="evidence" value="ECO:0007669"/>
    <property type="project" value="UniProtKB-KW"/>
</dbReference>
<keyword evidence="3" id="KW-1185">Reference proteome</keyword>
<comment type="caution">
    <text evidence="2">The sequence shown here is derived from an EMBL/GenBank/DDBJ whole genome shotgun (WGS) entry which is preliminary data.</text>
</comment>
<dbReference type="CDD" id="cd18032">
    <property type="entry name" value="DEXHc_RE_I_III_res"/>
    <property type="match status" value="1"/>
</dbReference>
<dbReference type="Pfam" id="PF04851">
    <property type="entry name" value="ResIII"/>
    <property type="match status" value="1"/>
</dbReference>
<organism evidence="2 3">
    <name type="scientific">Pseudomarimonas arenosa</name>
    <dbReference type="NCBI Taxonomy" id="2774145"/>
    <lineage>
        <taxon>Bacteria</taxon>
        <taxon>Pseudomonadati</taxon>
        <taxon>Pseudomonadota</taxon>
        <taxon>Gammaproteobacteria</taxon>
        <taxon>Lysobacterales</taxon>
        <taxon>Lysobacteraceae</taxon>
        <taxon>Pseudomarimonas</taxon>
    </lineage>
</organism>
<dbReference type="Proteomes" id="UP000613768">
    <property type="component" value="Unassembled WGS sequence"/>
</dbReference>
<dbReference type="EC" id="3.1.21.3" evidence="2"/>
<dbReference type="AlphaFoldDB" id="A0AAW3ZTI2"/>
<dbReference type="SUPFAM" id="SSF52540">
    <property type="entry name" value="P-loop containing nucleoside triphosphate hydrolases"/>
    <property type="match status" value="1"/>
</dbReference>
<feature type="domain" description="Helicase ATP-binding" evidence="1">
    <location>
        <begin position="439"/>
        <end position="624"/>
    </location>
</feature>
<dbReference type="InterPro" id="IPR050742">
    <property type="entry name" value="Helicase_Restrict-Modif_Enz"/>
</dbReference>
<evidence type="ECO:0000313" key="2">
    <source>
        <dbReference type="EMBL" id="MBD8527834.1"/>
    </source>
</evidence>
<evidence type="ECO:0000259" key="1">
    <source>
        <dbReference type="PROSITE" id="PS51192"/>
    </source>
</evidence>
<dbReference type="SMART" id="SM00487">
    <property type="entry name" value="DEXDc"/>
    <property type="match status" value="1"/>
</dbReference>
<keyword evidence="2" id="KW-0255">Endonuclease</keyword>
<dbReference type="InterPro" id="IPR027417">
    <property type="entry name" value="P-loop_NTPase"/>
</dbReference>
<dbReference type="InterPro" id="IPR025285">
    <property type="entry name" value="DUF4145"/>
</dbReference>
<dbReference type="PANTHER" id="PTHR47396">
    <property type="entry name" value="TYPE I RESTRICTION ENZYME ECOKI R PROTEIN"/>
    <property type="match status" value="1"/>
</dbReference>
<dbReference type="PANTHER" id="PTHR47396:SF1">
    <property type="entry name" value="ATP-DEPENDENT HELICASE IRC3-RELATED"/>
    <property type="match status" value="1"/>
</dbReference>
<dbReference type="Gene3D" id="3.90.1570.30">
    <property type="match status" value="1"/>
</dbReference>
<proteinExistence type="predicted"/>
<dbReference type="NCBIfam" id="NF008521">
    <property type="entry name" value="PRK11448.1"/>
    <property type="match status" value="1"/>
</dbReference>
<dbReference type="CDD" id="cd18799">
    <property type="entry name" value="SF2_C_EcoAI-like"/>
    <property type="match status" value="1"/>
</dbReference>
<dbReference type="RefSeq" id="WP_192031256.1">
    <property type="nucleotide sequence ID" value="NZ_JACYTR010000067.1"/>
</dbReference>
<dbReference type="Gene3D" id="3.40.50.300">
    <property type="entry name" value="P-loop containing nucleotide triphosphate hydrolases"/>
    <property type="match status" value="2"/>
</dbReference>
<accession>A0AAW3ZTI2</accession>
<protein>
    <submittedName>
        <fullName evidence="2">Type I restriction-modification system endonuclease</fullName>
        <ecNumber evidence="2">3.1.21.3</ecNumber>
    </submittedName>
</protein>
<dbReference type="GO" id="GO:0009035">
    <property type="term" value="F:type I site-specific deoxyribonuclease activity"/>
    <property type="evidence" value="ECO:0007669"/>
    <property type="project" value="UniProtKB-EC"/>
</dbReference>
<dbReference type="PROSITE" id="PS51192">
    <property type="entry name" value="HELICASE_ATP_BIND_1"/>
    <property type="match status" value="1"/>
</dbReference>
<sequence>MGDEQPVAASVQSNFLMLEEHDKQLMRLGMLAERYFVDDPNTCLLKLRQLTEGLAQLLASKVGLFVSVEEKQVDLLNRFQKFDVLPREVASLFHSVRKAGNDANHALSGDHRTALAMLRFSWQLCVWFHRSFADDTFRSGPFLPPRPPVDESEELRQELEQLRDELREHQASQCETSNALDQAIAQTLSLEQERKFWEDFAAQAERERFKLEERLSALQAAHQGTPAQSIAKFAFAMQTAASTLQLSEADTRKIIDQQLQQAGWQADSRRMTYANGERPKRGEAKAIAEWPTESGPADYVLFVGLRPMAVVEAKRRNLDVSSALQQAKRYSRGFQGSAETELHEENWGLKGEFRVPFVFSANGRPFLRQLATRSGIWFCDLRNAHKLGHALDGWYTPVGLNELFKRDESLAHQVLRSEPFNYGFPLRPYQQAAIQAVENAISQGQREVLLAMATGTGKTKTCIALIYRLLKAKRFRRVLFLVDRSALGEQAANAFKDTRMESLQAFADVFGIKELEQQQPDADTAVHIATVQGMALRVLFSSDGAPPPTVDQYDCIVVDECHRGYLLDRELSETELGFRNYEDYISKYRRVLDYFDAVKIGLTATPALHTTQIFGAPIYNYSYREAVIDGYLVDHEPPLQIRTKLSTTGIVWRAGEKVAVYDARSNQIELFTTPDQIRIEIEKFNRKVITEPFNRAVCNFLASELDPYSRQKTLIFCANDPHADLVVDLLKRAFVRCYGSVEDDAVLKITGAADKPLQLIRRFKNERTPNVAVTVDLLTTGIDVPEICNLVFLRRVNSRILFDQMLGRATRLCPEIGKETFRVFDAVRIYEALQNFTAMRPVVVDPSISFSQLSRELGEVSGDDERELVRDQFIAKLQRKKRHLGQAQARDFETRAGMAPDAFIQQLRAMSLPAIADWFTRNPGLGEILDRRGEGPQEPIYVSTHEDELLGADHGYGQAARPEDYLKAFADFIASHSNTIPALVTVLTRPRELTRKQLRELALELDRQGYSEASLSTAWRDLTNQDIAARIVGYIRQAAIGDALLPYAERVDRALNHLLMHPPAGTPWTTPQRDWLKRIAAQTKANVLVDREAIDDPDLIFRREGGGFNRLDKLFNGQLQPVLEAFNDALWISPSESAQP</sequence>
<dbReference type="GO" id="GO:0005524">
    <property type="term" value="F:ATP binding"/>
    <property type="evidence" value="ECO:0007669"/>
    <property type="project" value="UniProtKB-KW"/>
</dbReference>
<dbReference type="SMART" id="SM00490">
    <property type="entry name" value="HELICc"/>
    <property type="match status" value="1"/>
</dbReference>
<name>A0AAW3ZTI2_9GAMM</name>
<keyword evidence="2" id="KW-0540">Nuclease</keyword>
<dbReference type="Pfam" id="PF00271">
    <property type="entry name" value="Helicase_C"/>
    <property type="match status" value="1"/>
</dbReference>
<dbReference type="Pfam" id="PF08463">
    <property type="entry name" value="EcoEI_R_C"/>
    <property type="match status" value="1"/>
</dbReference>
<dbReference type="GO" id="GO:0003677">
    <property type="term" value="F:DNA binding"/>
    <property type="evidence" value="ECO:0007669"/>
    <property type="project" value="UniProtKB-KW"/>
</dbReference>
<dbReference type="InterPro" id="IPR001650">
    <property type="entry name" value="Helicase_C-like"/>
</dbReference>
<gene>
    <name evidence="2" type="primary">hsdR</name>
    <name evidence="2" type="ORF">IFO71_18975</name>
</gene>
<dbReference type="InterPro" id="IPR014001">
    <property type="entry name" value="Helicase_ATP-bd"/>
</dbReference>
<evidence type="ECO:0000313" key="3">
    <source>
        <dbReference type="Proteomes" id="UP000613768"/>
    </source>
</evidence>
<reference evidence="2 3" key="1">
    <citation type="submission" date="2020-09" db="EMBL/GenBank/DDBJ databases">
        <title>Pseudoxanthomonas sp. CAU 1598 isolated from sand of Yaerae Beach.</title>
        <authorList>
            <person name="Kim W."/>
        </authorList>
    </citation>
    <scope>NUCLEOTIDE SEQUENCE [LARGE SCALE GENOMIC DNA]</scope>
    <source>
        <strain evidence="2 3">CAU 1598</strain>
    </source>
</reference>
<keyword evidence="2" id="KW-0378">Hydrolase</keyword>
<dbReference type="InterPro" id="IPR013670">
    <property type="entry name" value="EcoEI_R_C_dom"/>
</dbReference>